<dbReference type="GO" id="GO:0004665">
    <property type="term" value="F:prephenate dehydrogenase (NADP+) activity"/>
    <property type="evidence" value="ECO:0007669"/>
    <property type="project" value="InterPro"/>
</dbReference>
<dbReference type="InterPro" id="IPR008927">
    <property type="entry name" value="6-PGluconate_DH-like_C_sf"/>
</dbReference>
<dbReference type="EC" id="1.3.1.12" evidence="3"/>
<evidence type="ECO:0000256" key="2">
    <source>
        <dbReference type="ARBA" id="ARBA00007964"/>
    </source>
</evidence>
<dbReference type="SUPFAM" id="SSF51735">
    <property type="entry name" value="NAD(P)-binding Rossmann-fold domains"/>
    <property type="match status" value="1"/>
</dbReference>
<keyword evidence="4" id="KW-0827">Tyrosine biosynthesis</keyword>
<keyword evidence="6" id="KW-0560">Oxidoreductase</keyword>
<evidence type="ECO:0000256" key="6">
    <source>
        <dbReference type="ARBA" id="ARBA00023002"/>
    </source>
</evidence>
<dbReference type="GO" id="GO:0008977">
    <property type="term" value="F:prephenate dehydrogenase (NAD+) activity"/>
    <property type="evidence" value="ECO:0007669"/>
    <property type="project" value="UniProtKB-EC"/>
</dbReference>
<evidence type="ECO:0000256" key="3">
    <source>
        <dbReference type="ARBA" id="ARBA00012068"/>
    </source>
</evidence>
<evidence type="ECO:0000259" key="10">
    <source>
        <dbReference type="PROSITE" id="PS51176"/>
    </source>
</evidence>
<comment type="pathway">
    <text evidence="1">Amino-acid biosynthesis; L-tyrosine biosynthesis; (4-hydroxyphenyl)pyruvate from prephenate (NAD(+) route): step 1/1.</text>
</comment>
<dbReference type="InterPro" id="IPR046825">
    <property type="entry name" value="PDH_C"/>
</dbReference>
<reference evidence="11 12" key="1">
    <citation type="submission" date="2018-01" db="EMBL/GenBank/DDBJ databases">
        <title>Genomic Encyclopedia of Type Strains, Phase III (KMG-III): the genomes of soil and plant-associated and newly described type strains.</title>
        <authorList>
            <person name="Whitman W."/>
        </authorList>
    </citation>
    <scope>NUCLEOTIDE SEQUENCE [LARGE SCALE GENOMIC DNA]</scope>
    <source>
        <strain evidence="11 12">HKI456</strain>
    </source>
</reference>
<gene>
    <name evidence="11" type="ORF">B0O95_101174</name>
</gene>
<evidence type="ECO:0000256" key="1">
    <source>
        <dbReference type="ARBA" id="ARBA00005067"/>
    </source>
</evidence>
<dbReference type="AlphaFoldDB" id="A0A2P5KEG2"/>
<dbReference type="Gene3D" id="3.40.50.720">
    <property type="entry name" value="NAD(P)-binding Rossmann-like Domain"/>
    <property type="match status" value="1"/>
</dbReference>
<feature type="domain" description="Prephenate/arogenate dehydrogenase" evidence="10">
    <location>
        <begin position="52"/>
        <end position="346"/>
    </location>
</feature>
<evidence type="ECO:0000256" key="8">
    <source>
        <dbReference type="ARBA" id="ARBA00023141"/>
    </source>
</evidence>
<dbReference type="Gene3D" id="1.10.3660.10">
    <property type="entry name" value="6-phosphogluconate dehydrogenase C-terminal like domain"/>
    <property type="match status" value="1"/>
</dbReference>
<comment type="similarity">
    <text evidence="2">Belongs to the prephenate/arogenate dehydrogenase family.</text>
</comment>
<comment type="catalytic activity">
    <reaction evidence="9">
        <text>prephenate + NAD(+) = 3-(4-hydroxyphenyl)pyruvate + CO2 + NADH</text>
        <dbReference type="Rhea" id="RHEA:13869"/>
        <dbReference type="ChEBI" id="CHEBI:16526"/>
        <dbReference type="ChEBI" id="CHEBI:29934"/>
        <dbReference type="ChEBI" id="CHEBI:36242"/>
        <dbReference type="ChEBI" id="CHEBI:57540"/>
        <dbReference type="ChEBI" id="CHEBI:57945"/>
        <dbReference type="EC" id="1.3.1.12"/>
    </reaction>
</comment>
<keyword evidence="5" id="KW-0028">Amino-acid biosynthesis</keyword>
<dbReference type="PANTHER" id="PTHR21363">
    <property type="entry name" value="PREPHENATE DEHYDROGENASE"/>
    <property type="match status" value="1"/>
</dbReference>
<sequence>MRLPQNEVFLAALHKALAPSRMSIVVTPSSWFSRRIPCTSLRYRIVAAFSFNKLVVVGVGLIGGSLALALRERHGGTGTIVGVGRGASSLRTALERRVIDEAVVVDDDAALAGALRGADLVVLAAPVAQTRALLDAIAPHLERSTIVTDAGSTKHDVIAAARAALGARLAQFVPGHPIAGRESSGVEAALADLYVGRKVVLCPLAENPRAVVDRVAAMWEASGASLHEMTAQQHDAVFAAVSHLPHVLSFALVETILRAPDAALKLSFAGGGFRDFTRIAASSPEMWRDICVANRDALLDGIDAYSAVLATVRAAIAAGDGATLEALFARSRSARAQWGRERDGASEFKRC</sequence>
<dbReference type="InterPro" id="IPR036291">
    <property type="entry name" value="NAD(P)-bd_dom_sf"/>
</dbReference>
<proteinExistence type="inferred from homology"/>
<evidence type="ECO:0000256" key="4">
    <source>
        <dbReference type="ARBA" id="ARBA00022498"/>
    </source>
</evidence>
<evidence type="ECO:0000256" key="7">
    <source>
        <dbReference type="ARBA" id="ARBA00023027"/>
    </source>
</evidence>
<evidence type="ECO:0000313" key="11">
    <source>
        <dbReference type="EMBL" id="PPB85085.1"/>
    </source>
</evidence>
<dbReference type="FunFam" id="1.10.3660.10:FF:000003">
    <property type="entry name" value="Prephenate dehydrogenase"/>
    <property type="match status" value="1"/>
</dbReference>
<dbReference type="InterPro" id="IPR046826">
    <property type="entry name" value="PDH_N"/>
</dbReference>
<dbReference type="Pfam" id="PF02153">
    <property type="entry name" value="PDH_N"/>
    <property type="match status" value="1"/>
</dbReference>
<dbReference type="SUPFAM" id="SSF48179">
    <property type="entry name" value="6-phosphogluconate dehydrogenase C-terminal domain-like"/>
    <property type="match status" value="1"/>
</dbReference>
<dbReference type="GO" id="GO:0070403">
    <property type="term" value="F:NAD+ binding"/>
    <property type="evidence" value="ECO:0007669"/>
    <property type="project" value="InterPro"/>
</dbReference>
<accession>A0A2P5KEG2</accession>
<dbReference type="EMBL" id="PRDW01000001">
    <property type="protein sequence ID" value="PPB85085.1"/>
    <property type="molecule type" value="Genomic_DNA"/>
</dbReference>
<evidence type="ECO:0000256" key="5">
    <source>
        <dbReference type="ARBA" id="ARBA00022605"/>
    </source>
</evidence>
<evidence type="ECO:0000313" key="12">
    <source>
        <dbReference type="Proteomes" id="UP000243096"/>
    </source>
</evidence>
<dbReference type="PANTHER" id="PTHR21363:SF0">
    <property type="entry name" value="PREPHENATE DEHYDROGENASE [NADP(+)]"/>
    <property type="match status" value="1"/>
</dbReference>
<dbReference type="InterPro" id="IPR050812">
    <property type="entry name" value="Preph/Arog_dehydrog"/>
</dbReference>
<dbReference type="Pfam" id="PF20463">
    <property type="entry name" value="PDH_C"/>
    <property type="match status" value="1"/>
</dbReference>
<dbReference type="FunFam" id="3.40.50.720:FF:000208">
    <property type="entry name" value="Prephenate dehydrogenase"/>
    <property type="match status" value="1"/>
</dbReference>
<protein>
    <recommendedName>
        <fullName evidence="3">prephenate dehydrogenase</fullName>
        <ecNumber evidence="3">1.3.1.12</ecNumber>
    </recommendedName>
</protein>
<dbReference type="GO" id="GO:0006571">
    <property type="term" value="P:tyrosine biosynthetic process"/>
    <property type="evidence" value="ECO:0007669"/>
    <property type="project" value="UniProtKB-KW"/>
</dbReference>
<keyword evidence="7" id="KW-0520">NAD</keyword>
<name>A0A2P5KEG2_9BURK</name>
<dbReference type="PROSITE" id="PS51176">
    <property type="entry name" value="PDH_ADH"/>
    <property type="match status" value="1"/>
</dbReference>
<keyword evidence="8" id="KW-0057">Aromatic amino acid biosynthesis</keyword>
<dbReference type="InterPro" id="IPR003099">
    <property type="entry name" value="Prephen_DH"/>
</dbReference>
<comment type="caution">
    <text evidence="11">The sequence shown here is derived from an EMBL/GenBank/DDBJ whole genome shotgun (WGS) entry which is preliminary data.</text>
</comment>
<dbReference type="Proteomes" id="UP000243096">
    <property type="component" value="Unassembled WGS sequence"/>
</dbReference>
<keyword evidence="12" id="KW-1185">Reference proteome</keyword>
<organism evidence="11 12">
    <name type="scientific">Mycetohabitans endofungorum</name>
    <dbReference type="NCBI Taxonomy" id="417203"/>
    <lineage>
        <taxon>Bacteria</taxon>
        <taxon>Pseudomonadati</taxon>
        <taxon>Pseudomonadota</taxon>
        <taxon>Betaproteobacteria</taxon>
        <taxon>Burkholderiales</taxon>
        <taxon>Burkholderiaceae</taxon>
        <taxon>Mycetohabitans</taxon>
    </lineage>
</organism>
<evidence type="ECO:0000256" key="9">
    <source>
        <dbReference type="ARBA" id="ARBA00049260"/>
    </source>
</evidence>